<accession>A0A8H8CK13</accession>
<proteinExistence type="predicted"/>
<protein>
    <recommendedName>
        <fullName evidence="1">Mitochondrial splicing suppressor 51-like C-terminal domain-containing protein</fullName>
    </recommendedName>
</protein>
<organism evidence="2">
    <name type="scientific">Psilocybe cubensis</name>
    <name type="common">Psychedelic mushroom</name>
    <name type="synonym">Stropharia cubensis</name>
    <dbReference type="NCBI Taxonomy" id="181762"/>
    <lineage>
        <taxon>Eukaryota</taxon>
        <taxon>Fungi</taxon>
        <taxon>Dikarya</taxon>
        <taxon>Basidiomycota</taxon>
        <taxon>Agaricomycotina</taxon>
        <taxon>Agaricomycetes</taxon>
        <taxon>Agaricomycetidae</taxon>
        <taxon>Agaricales</taxon>
        <taxon>Agaricineae</taxon>
        <taxon>Strophariaceae</taxon>
        <taxon>Psilocybe</taxon>
    </lineage>
</organism>
<dbReference type="EMBL" id="JAFIQS010000007">
    <property type="protein sequence ID" value="KAG5167539.1"/>
    <property type="molecule type" value="Genomic_DNA"/>
</dbReference>
<dbReference type="AlphaFoldDB" id="A0A8H8CK13"/>
<feature type="domain" description="Mitochondrial splicing suppressor 51-like C-terminal" evidence="1">
    <location>
        <begin position="293"/>
        <end position="478"/>
    </location>
</feature>
<dbReference type="PANTHER" id="PTHR28069">
    <property type="entry name" value="GH20023P"/>
    <property type="match status" value="1"/>
</dbReference>
<name>A0A8H8CK13_PSICU</name>
<evidence type="ECO:0000313" key="2">
    <source>
        <dbReference type="EMBL" id="KAG5167539.1"/>
    </source>
</evidence>
<dbReference type="PROSITE" id="PS51257">
    <property type="entry name" value="PROKAR_LIPOPROTEIN"/>
    <property type="match status" value="1"/>
</dbReference>
<reference evidence="2" key="1">
    <citation type="submission" date="2021-02" db="EMBL/GenBank/DDBJ databases">
        <title>Psilocybe cubensis genome.</title>
        <authorList>
            <person name="Mckernan K.J."/>
            <person name="Crawford S."/>
            <person name="Trippe A."/>
            <person name="Kane L.T."/>
            <person name="Mclaughlin S."/>
        </authorList>
    </citation>
    <scope>NUCLEOTIDE SEQUENCE [LARGE SCALE GENOMIC DNA]</scope>
    <source>
        <strain evidence="2">MGC-MH-2018</strain>
    </source>
</reference>
<dbReference type="Pfam" id="PF20179">
    <property type="entry name" value="MSS51_C"/>
    <property type="match status" value="1"/>
</dbReference>
<comment type="caution">
    <text evidence="2">The sequence shown here is derived from an EMBL/GenBank/DDBJ whole genome shotgun (WGS) entry which is preliminary data.</text>
</comment>
<dbReference type="Gene3D" id="6.10.140.2220">
    <property type="match status" value="1"/>
</dbReference>
<gene>
    <name evidence="2" type="ORF">JR316_007890</name>
</gene>
<evidence type="ECO:0000259" key="1">
    <source>
        <dbReference type="Pfam" id="PF20179"/>
    </source>
</evidence>
<sequence>MEFGVKLPPMLVSIGQACYQCFKEKSKVPLQRCSGCLHVYYCGSGEFSSSLKTFLETYALPTIECQRTNWPKHKALCKAFKAVETKDANNLLAPYMFIDDDDETYVATNVDQLNKCIGTVIQTEMRALERELFRPLRMEERNLIGWEPHCLACGRSDAIFRIEASLRKRKPLSPGLKPCPDCLFTSYCCEEHWDAVKEKHKREPCRDGRDNLSQCDMNKLYLEDIRFAMVMSGANEGTFKWAPERTLRAWKSLRGIGWSDYSDDIEQDFGGLPGVSELLPTLARAATDGLSMPMTILWALENLNNDDSWTKKDTLNIHILGPAEKEILNANVFEEILHRLPLVKNLTLTLVGPELAGITGQKQTSNVMKTCPACTRSGRKRTFIYYPTTYHQYVSESGTNFVNPDLAVAFNSGCSQEYTHLWKESLVVLIKHRIPAVFTAFNQEEAEAEANIFRDVGATLHPQLGPRANPWGSCLAIPEPNKVTGFYAVNGWFAGGFR</sequence>
<dbReference type="InterPro" id="IPR046824">
    <property type="entry name" value="Mss51-like_C"/>
</dbReference>
<dbReference type="PANTHER" id="PTHR28069:SF2">
    <property type="entry name" value="GH20023P"/>
    <property type="match status" value="1"/>
</dbReference>